<feature type="domain" description="tRNA pseudouridylate synthase B C-terminal" evidence="8">
    <location>
        <begin position="194"/>
        <end position="244"/>
    </location>
</feature>
<comment type="similarity">
    <text evidence="2 5">Belongs to the pseudouridine synthase TruB family. Type 1 subfamily.</text>
</comment>
<dbReference type="EC" id="5.4.99.25" evidence="5"/>
<dbReference type="KEGG" id="nlc:EBAPG3_012020"/>
<gene>
    <name evidence="5" type="primary">truB</name>
    <name evidence="9" type="ORF">EBAPG3_012020</name>
</gene>
<dbReference type="GO" id="GO:0160148">
    <property type="term" value="F:tRNA pseudouridine(55) synthase activity"/>
    <property type="evidence" value="ECO:0007669"/>
    <property type="project" value="UniProtKB-EC"/>
</dbReference>
<dbReference type="GO" id="GO:1990481">
    <property type="term" value="P:mRNA pseudouridine synthesis"/>
    <property type="evidence" value="ECO:0007669"/>
    <property type="project" value="TreeGrafter"/>
</dbReference>
<dbReference type="Pfam" id="PF01509">
    <property type="entry name" value="TruB_N"/>
    <property type="match status" value="1"/>
</dbReference>
<evidence type="ECO:0000313" key="9">
    <source>
        <dbReference type="EMBL" id="ARO88437.1"/>
    </source>
</evidence>
<evidence type="ECO:0000313" key="10">
    <source>
        <dbReference type="Proteomes" id="UP000012179"/>
    </source>
</evidence>
<evidence type="ECO:0000256" key="5">
    <source>
        <dbReference type="HAMAP-Rule" id="MF_01080"/>
    </source>
</evidence>
<comment type="function">
    <text evidence="5">Responsible for synthesis of pseudouridine from uracil-55 in the psi GC loop of transfer RNAs.</text>
</comment>
<reference evidence="9 10" key="1">
    <citation type="journal article" date="2015" name="Int. J. Syst. Evol. Microbiol.">
        <title>Nitrosospira lacus sp. nov., a psychrotolerant, ammonia-oxidizing bacterium from sandy lake sediment.</title>
        <authorList>
            <person name="Urakawa H."/>
            <person name="Garcia J.C."/>
            <person name="Nielsen J.L."/>
            <person name="Le V.Q."/>
            <person name="Kozlowski J.A."/>
            <person name="Stein L.Y."/>
            <person name="Lim C.K."/>
            <person name="Pommerening-Roser A."/>
            <person name="Martens-Habbena W."/>
            <person name="Stahl D.A."/>
            <person name="Klotz M.G."/>
        </authorList>
    </citation>
    <scope>NUCLEOTIDE SEQUENCE [LARGE SCALE GENOMIC DNA]</scope>
    <source>
        <strain evidence="9 10">APG3</strain>
    </source>
</reference>
<dbReference type="RefSeq" id="WP_004179322.1">
    <property type="nucleotide sequence ID" value="NZ_CP021106.3"/>
</dbReference>
<feature type="active site" description="Nucleophile" evidence="5">
    <location>
        <position position="57"/>
    </location>
</feature>
<dbReference type="EMBL" id="CP021106">
    <property type="protein sequence ID" value="ARO88437.1"/>
    <property type="molecule type" value="Genomic_DNA"/>
</dbReference>
<dbReference type="InterPro" id="IPR020103">
    <property type="entry name" value="PsdUridine_synth_cat_dom_sf"/>
</dbReference>
<evidence type="ECO:0000259" key="6">
    <source>
        <dbReference type="Pfam" id="PF01509"/>
    </source>
</evidence>
<evidence type="ECO:0000259" key="8">
    <source>
        <dbReference type="Pfam" id="PF16198"/>
    </source>
</evidence>
<accession>A0A1W6SRL4</accession>
<dbReference type="InterPro" id="IPR032819">
    <property type="entry name" value="TruB_C"/>
</dbReference>
<dbReference type="InterPro" id="IPR014780">
    <property type="entry name" value="tRNA_psdUridine_synth_TruB"/>
</dbReference>
<dbReference type="GO" id="GO:0031119">
    <property type="term" value="P:tRNA pseudouridine synthesis"/>
    <property type="evidence" value="ECO:0007669"/>
    <property type="project" value="UniProtKB-UniRule"/>
</dbReference>
<dbReference type="Proteomes" id="UP000012179">
    <property type="component" value="Chromosome"/>
</dbReference>
<keyword evidence="4 5" id="KW-0413">Isomerase</keyword>
<feature type="domain" description="Pseudouridine synthase II N-terminal" evidence="6">
    <location>
        <begin position="42"/>
        <end position="193"/>
    </location>
</feature>
<dbReference type="Pfam" id="PF09157">
    <property type="entry name" value="TruB-C_2"/>
    <property type="match status" value="1"/>
</dbReference>
<evidence type="ECO:0000256" key="2">
    <source>
        <dbReference type="ARBA" id="ARBA00005642"/>
    </source>
</evidence>
<sequence length="319" mass="34423">MNPQPLNPKAGQFKRIKRKISGVLLLDKPSRISSNQALQIAKRIFTAAKAGHTGTLDPLATGLLPICFGEATKFSSALLGADKTYEATLELGYISTTGDAEGEISACDALSRDMKPTLLQAETILRSFVGPIMQVPPMYSALKHRGKPLYAYARAGVEIERQAREVVIYDLQLKVLADTKMDIVVKCSTGTYVRTLAEDIGKALGCGGAYLTVLRRSVIGGFGLSQAYTLDALEAMPLAQRDACLHSIDSLLHNFPAATLDGAGVTSLRQGQVVKACFMGDSPEGTKIRLYDQEKRFLGVGEVTVQGEIAPRRLIDCME</sequence>
<dbReference type="Gene3D" id="2.30.130.10">
    <property type="entry name" value="PUA domain"/>
    <property type="match status" value="1"/>
</dbReference>
<dbReference type="NCBIfam" id="TIGR00431">
    <property type="entry name" value="TruB"/>
    <property type="match status" value="1"/>
</dbReference>
<evidence type="ECO:0000256" key="1">
    <source>
        <dbReference type="ARBA" id="ARBA00000385"/>
    </source>
</evidence>
<keyword evidence="10" id="KW-1185">Reference proteome</keyword>
<evidence type="ECO:0000256" key="3">
    <source>
        <dbReference type="ARBA" id="ARBA00022694"/>
    </source>
</evidence>
<dbReference type="Gene3D" id="3.30.2350.10">
    <property type="entry name" value="Pseudouridine synthase"/>
    <property type="match status" value="1"/>
</dbReference>
<dbReference type="PANTHER" id="PTHR13767">
    <property type="entry name" value="TRNA-PSEUDOURIDINE SYNTHASE"/>
    <property type="match status" value="1"/>
</dbReference>
<evidence type="ECO:0000259" key="7">
    <source>
        <dbReference type="Pfam" id="PF09157"/>
    </source>
</evidence>
<dbReference type="CDD" id="cd21152">
    <property type="entry name" value="PUA_TruB_bacterial"/>
    <property type="match status" value="1"/>
</dbReference>
<comment type="catalytic activity">
    <reaction evidence="1 5">
        <text>uridine(55) in tRNA = pseudouridine(55) in tRNA</text>
        <dbReference type="Rhea" id="RHEA:42532"/>
        <dbReference type="Rhea" id="RHEA-COMP:10101"/>
        <dbReference type="Rhea" id="RHEA-COMP:10102"/>
        <dbReference type="ChEBI" id="CHEBI:65314"/>
        <dbReference type="ChEBI" id="CHEBI:65315"/>
        <dbReference type="EC" id="5.4.99.25"/>
    </reaction>
</comment>
<name>A0A1W6SRL4_9PROT</name>
<dbReference type="GO" id="GO:0003723">
    <property type="term" value="F:RNA binding"/>
    <property type="evidence" value="ECO:0007669"/>
    <property type="project" value="InterPro"/>
</dbReference>
<dbReference type="HAMAP" id="MF_01080">
    <property type="entry name" value="TruB_bact"/>
    <property type="match status" value="1"/>
</dbReference>
<dbReference type="InterPro" id="IPR002501">
    <property type="entry name" value="PsdUridine_synth_N"/>
</dbReference>
<dbReference type="OrthoDB" id="9802309at2"/>
<organism evidence="9 10">
    <name type="scientific">Nitrosospira lacus</name>
    <dbReference type="NCBI Taxonomy" id="1288494"/>
    <lineage>
        <taxon>Bacteria</taxon>
        <taxon>Pseudomonadati</taxon>
        <taxon>Pseudomonadota</taxon>
        <taxon>Betaproteobacteria</taxon>
        <taxon>Nitrosomonadales</taxon>
        <taxon>Nitrosomonadaceae</taxon>
        <taxon>Nitrosospira</taxon>
    </lineage>
</organism>
<feature type="domain" description="tRNA pseudouridine synthase II TruB subfamily 1 C-terminal" evidence="7">
    <location>
        <begin position="256"/>
        <end position="315"/>
    </location>
</feature>
<evidence type="ECO:0000256" key="4">
    <source>
        <dbReference type="ARBA" id="ARBA00023235"/>
    </source>
</evidence>
<dbReference type="Pfam" id="PF16198">
    <property type="entry name" value="TruB_C_2"/>
    <property type="match status" value="1"/>
</dbReference>
<dbReference type="PANTHER" id="PTHR13767:SF2">
    <property type="entry name" value="PSEUDOURIDYLATE SYNTHASE TRUB1"/>
    <property type="match status" value="1"/>
</dbReference>
<keyword evidence="3 5" id="KW-0819">tRNA processing</keyword>
<dbReference type="SUPFAM" id="SSF88697">
    <property type="entry name" value="PUA domain-like"/>
    <property type="match status" value="1"/>
</dbReference>
<protein>
    <recommendedName>
        <fullName evidence="5">tRNA pseudouridine synthase B</fullName>
        <ecNumber evidence="5">5.4.99.25</ecNumber>
    </recommendedName>
    <alternativeName>
        <fullName evidence="5">tRNA pseudouridine(55) synthase</fullName>
        <shortName evidence="5">Psi55 synthase</shortName>
    </alternativeName>
    <alternativeName>
        <fullName evidence="5">tRNA pseudouridylate synthase</fullName>
    </alternativeName>
    <alternativeName>
        <fullName evidence="5">tRNA-uridine isomerase</fullName>
    </alternativeName>
</protein>
<dbReference type="InterPro" id="IPR036974">
    <property type="entry name" value="PUA_sf"/>
</dbReference>
<dbReference type="InterPro" id="IPR015240">
    <property type="entry name" value="tRNA_sdUridine_synth_fam1_C"/>
</dbReference>
<proteinExistence type="inferred from homology"/>
<dbReference type="SUPFAM" id="SSF55120">
    <property type="entry name" value="Pseudouridine synthase"/>
    <property type="match status" value="1"/>
</dbReference>
<dbReference type="eggNOG" id="COG0130">
    <property type="taxonomic scope" value="Bacteria"/>
</dbReference>
<dbReference type="CDD" id="cd02573">
    <property type="entry name" value="PseudoU_synth_EcTruB"/>
    <property type="match status" value="1"/>
</dbReference>
<dbReference type="InterPro" id="IPR015947">
    <property type="entry name" value="PUA-like_sf"/>
</dbReference>
<dbReference type="AlphaFoldDB" id="A0A1W6SRL4"/>